<feature type="domain" description="Reverse transcriptase" evidence="11">
    <location>
        <begin position="509"/>
        <end position="688"/>
    </location>
</feature>
<dbReference type="GO" id="GO:0008270">
    <property type="term" value="F:zinc ion binding"/>
    <property type="evidence" value="ECO:0007669"/>
    <property type="project" value="UniProtKB-KW"/>
</dbReference>
<dbReference type="InterPro" id="IPR043128">
    <property type="entry name" value="Rev_trsase/Diguanyl_cyclase"/>
</dbReference>
<dbReference type="Gene3D" id="3.10.10.10">
    <property type="entry name" value="HIV Type 1 Reverse Transcriptase, subunit A, domain 1"/>
    <property type="match status" value="1"/>
</dbReference>
<dbReference type="GO" id="GO:0003964">
    <property type="term" value="F:RNA-directed DNA polymerase activity"/>
    <property type="evidence" value="ECO:0007669"/>
    <property type="project" value="UniProtKB-KW"/>
</dbReference>
<keyword evidence="8" id="KW-0695">RNA-directed DNA polymerase</keyword>
<dbReference type="InterPro" id="IPR041373">
    <property type="entry name" value="RT_RNaseH"/>
</dbReference>
<dbReference type="GO" id="GO:0004519">
    <property type="term" value="F:endonuclease activity"/>
    <property type="evidence" value="ECO:0007669"/>
    <property type="project" value="UniProtKB-KW"/>
</dbReference>
<keyword evidence="9" id="KW-0862">Zinc</keyword>
<dbReference type="SUPFAM" id="SSF50630">
    <property type="entry name" value="Acid proteases"/>
    <property type="match status" value="1"/>
</dbReference>
<evidence type="ECO:0000256" key="1">
    <source>
        <dbReference type="ARBA" id="ARBA00012493"/>
    </source>
</evidence>
<name>A0A5N6M182_9ASTR</name>
<keyword evidence="13" id="KW-1185">Reference proteome</keyword>
<dbReference type="Proteomes" id="UP000326396">
    <property type="component" value="Linkage Group LG7"/>
</dbReference>
<dbReference type="EC" id="2.7.7.49" evidence="1"/>
<dbReference type="CDD" id="cd01647">
    <property type="entry name" value="RT_LTR"/>
    <property type="match status" value="1"/>
</dbReference>
<keyword evidence="7" id="KW-0378">Hydrolase</keyword>
<evidence type="ECO:0000259" key="11">
    <source>
        <dbReference type="PROSITE" id="PS50878"/>
    </source>
</evidence>
<keyword evidence="9" id="KW-0479">Metal-binding</keyword>
<evidence type="ECO:0000259" key="10">
    <source>
        <dbReference type="PROSITE" id="PS50158"/>
    </source>
</evidence>
<keyword evidence="3" id="KW-0808">Transferase</keyword>
<evidence type="ECO:0000256" key="3">
    <source>
        <dbReference type="ARBA" id="ARBA00022679"/>
    </source>
</evidence>
<keyword evidence="2" id="KW-0645">Protease</keyword>
<accession>A0A5N6M182</accession>
<dbReference type="SUPFAM" id="SSF56672">
    <property type="entry name" value="DNA/RNA polymerases"/>
    <property type="match status" value="1"/>
</dbReference>
<reference evidence="12 13" key="1">
    <citation type="submission" date="2019-05" db="EMBL/GenBank/DDBJ databases">
        <title>Mikania micrantha, genome provides insights into the molecular mechanism of rapid growth.</title>
        <authorList>
            <person name="Liu B."/>
        </authorList>
    </citation>
    <scope>NUCLEOTIDE SEQUENCE [LARGE SCALE GENOMIC DNA]</scope>
    <source>
        <strain evidence="12">NLD-2019</strain>
        <tissue evidence="12">Leaf</tissue>
    </source>
</reference>
<keyword evidence="4" id="KW-0548">Nucleotidyltransferase</keyword>
<keyword evidence="6" id="KW-0255">Endonuclease</keyword>
<dbReference type="Gene3D" id="4.10.60.10">
    <property type="entry name" value="Zinc finger, CCHC-type"/>
    <property type="match status" value="1"/>
</dbReference>
<evidence type="ECO:0000256" key="8">
    <source>
        <dbReference type="ARBA" id="ARBA00022918"/>
    </source>
</evidence>
<evidence type="ECO:0000256" key="7">
    <source>
        <dbReference type="ARBA" id="ARBA00022801"/>
    </source>
</evidence>
<dbReference type="SUPFAM" id="SSF57756">
    <property type="entry name" value="Retrovirus zinc finger-like domains"/>
    <property type="match status" value="1"/>
</dbReference>
<protein>
    <recommendedName>
        <fullName evidence="1">RNA-directed DNA polymerase</fullName>
        <ecNumber evidence="1">2.7.7.49</ecNumber>
    </recommendedName>
</protein>
<dbReference type="Gene3D" id="3.30.70.270">
    <property type="match status" value="2"/>
</dbReference>
<dbReference type="GO" id="GO:0003676">
    <property type="term" value="F:nucleic acid binding"/>
    <property type="evidence" value="ECO:0007669"/>
    <property type="project" value="InterPro"/>
</dbReference>
<dbReference type="InterPro" id="IPR000477">
    <property type="entry name" value="RT_dom"/>
</dbReference>
<gene>
    <name evidence="12" type="ORF">E3N88_34593</name>
</gene>
<dbReference type="GO" id="GO:0006508">
    <property type="term" value="P:proteolysis"/>
    <property type="evidence" value="ECO:0007669"/>
    <property type="project" value="UniProtKB-KW"/>
</dbReference>
<keyword evidence="9" id="KW-0863">Zinc-finger</keyword>
<dbReference type="FunFam" id="3.10.10.10:FF:000007">
    <property type="entry name" value="Retrovirus-related Pol polyprotein from transposon 17.6-like Protein"/>
    <property type="match status" value="1"/>
</dbReference>
<dbReference type="Pfam" id="PF08284">
    <property type="entry name" value="RVP_2"/>
    <property type="match status" value="1"/>
</dbReference>
<dbReference type="EMBL" id="SZYD01000017">
    <property type="protein sequence ID" value="KAD3066713.1"/>
    <property type="molecule type" value="Genomic_DNA"/>
</dbReference>
<evidence type="ECO:0000313" key="13">
    <source>
        <dbReference type="Proteomes" id="UP000326396"/>
    </source>
</evidence>
<dbReference type="InterPro" id="IPR021109">
    <property type="entry name" value="Peptidase_aspartic_dom_sf"/>
</dbReference>
<dbReference type="PROSITE" id="PS50158">
    <property type="entry name" value="ZF_CCHC"/>
    <property type="match status" value="1"/>
</dbReference>
<dbReference type="InterPro" id="IPR001878">
    <property type="entry name" value="Znf_CCHC"/>
</dbReference>
<dbReference type="InterPro" id="IPR043502">
    <property type="entry name" value="DNA/RNA_pol_sf"/>
</dbReference>
<dbReference type="PROSITE" id="PS50878">
    <property type="entry name" value="RT_POL"/>
    <property type="match status" value="1"/>
</dbReference>
<keyword evidence="5" id="KW-0540">Nuclease</keyword>
<sequence>MDANELVIRKANEPVIRNTCGRKRTHMDANEPVIRKAELQEIITKEIKDAIPTIIAAMKDNENSNPENTVTKAKEVSGSNNENIVASSAKRFKTEGCSYKTFQSCKAPEFAGTEGAVVALRWLEKIEAVNTISKCAEEDMVLYASNSFKDGALQWWNSIIQTKGRTNAYAMTWERHREYTSKYFEYARLVPHLVTPESNLISRYIWGLVSEIRDMVKVAMPQTIDSAVELAGLLTDGMVRTQEEKKSDIVDECRRKKMVTCFNCNEHGHYRTECPKLIKASGVSGASGSGAKAEPNARKTTRAFVLNAKEAADMPDVITGTFFINNVYAKVLFDSGANQSFIDYDFCKLLNEPLVKVDKPYLVETANGDVVKINEALVNAINQACILCDTKSIEVRVPTGKKLIIKGDKSTDNAGIISMIKATKYLNKGCLAYLVSFTTEDQEKKKLKDVPVVADFPDVFPDELLSLPPEREVEFNINLVPGTAPIVKSPYRLAPTEMKGLKKQLDERLEKGFIRPSSSPWGAPILFVKKKDGSMRMCIDYRELNKVTIKNKYPLPRIDDLFDQIQGACHFSKIDLRSGYHQLKVQEEDIPKTAFRTRYGHYEFTVMPFGLTNAPAAFMDMMNRICKPYLDKFIIVFMDDLLIYSKTPEDHAIHLRTLFELLRHEKLFAKFSKCDFWLTEVQFRGHVINAQGIQVDPSKIEDITKWENPKSPTEVLSFLGLAGLGCVLMQRNKVIAYASRQLKTHEKNYVTHDLELGAIIFALKLWRHYLYGVHFTVYTDHKILKYFFDQKELNMRQRRWMETLNDYDCEIIYHEGKANVVADALSRKEVEKPRRCEDLCSLDQPCT</sequence>
<dbReference type="Pfam" id="PF17917">
    <property type="entry name" value="RT_RNaseH"/>
    <property type="match status" value="1"/>
</dbReference>
<evidence type="ECO:0000256" key="4">
    <source>
        <dbReference type="ARBA" id="ARBA00022695"/>
    </source>
</evidence>
<organism evidence="12 13">
    <name type="scientific">Mikania micrantha</name>
    <name type="common">bitter vine</name>
    <dbReference type="NCBI Taxonomy" id="192012"/>
    <lineage>
        <taxon>Eukaryota</taxon>
        <taxon>Viridiplantae</taxon>
        <taxon>Streptophyta</taxon>
        <taxon>Embryophyta</taxon>
        <taxon>Tracheophyta</taxon>
        <taxon>Spermatophyta</taxon>
        <taxon>Magnoliopsida</taxon>
        <taxon>eudicotyledons</taxon>
        <taxon>Gunneridae</taxon>
        <taxon>Pentapetalae</taxon>
        <taxon>asterids</taxon>
        <taxon>campanulids</taxon>
        <taxon>Asterales</taxon>
        <taxon>Asteraceae</taxon>
        <taxon>Asteroideae</taxon>
        <taxon>Heliantheae alliance</taxon>
        <taxon>Eupatorieae</taxon>
        <taxon>Mikania</taxon>
    </lineage>
</organism>
<dbReference type="InterPro" id="IPR036875">
    <property type="entry name" value="Znf_CCHC_sf"/>
</dbReference>
<dbReference type="CDD" id="cd09274">
    <property type="entry name" value="RNase_HI_RT_Ty3"/>
    <property type="match status" value="1"/>
</dbReference>
<evidence type="ECO:0000256" key="9">
    <source>
        <dbReference type="PROSITE-ProRule" id="PRU00047"/>
    </source>
</evidence>
<dbReference type="AlphaFoldDB" id="A0A5N6M182"/>
<evidence type="ECO:0000256" key="6">
    <source>
        <dbReference type="ARBA" id="ARBA00022759"/>
    </source>
</evidence>
<dbReference type="SMART" id="SM00343">
    <property type="entry name" value="ZnF_C2HC"/>
    <property type="match status" value="1"/>
</dbReference>
<dbReference type="GO" id="GO:0008233">
    <property type="term" value="F:peptidase activity"/>
    <property type="evidence" value="ECO:0007669"/>
    <property type="project" value="UniProtKB-KW"/>
</dbReference>
<evidence type="ECO:0000313" key="12">
    <source>
        <dbReference type="EMBL" id="KAD3066713.1"/>
    </source>
</evidence>
<dbReference type="PANTHER" id="PTHR24559:SF427">
    <property type="entry name" value="RNA-DIRECTED DNA POLYMERASE"/>
    <property type="match status" value="1"/>
</dbReference>
<dbReference type="InterPro" id="IPR053134">
    <property type="entry name" value="RNA-dir_DNA_polymerase"/>
</dbReference>
<dbReference type="Pfam" id="PF00098">
    <property type="entry name" value="zf-CCHC"/>
    <property type="match status" value="1"/>
</dbReference>
<evidence type="ECO:0000256" key="2">
    <source>
        <dbReference type="ARBA" id="ARBA00022670"/>
    </source>
</evidence>
<dbReference type="PANTHER" id="PTHR24559">
    <property type="entry name" value="TRANSPOSON TY3-I GAG-POL POLYPROTEIN"/>
    <property type="match status" value="1"/>
</dbReference>
<dbReference type="CDD" id="cd00303">
    <property type="entry name" value="retropepsin_like"/>
    <property type="match status" value="1"/>
</dbReference>
<dbReference type="OrthoDB" id="1705436at2759"/>
<proteinExistence type="predicted"/>
<comment type="caution">
    <text evidence="12">The sequence shown here is derived from an EMBL/GenBank/DDBJ whole genome shotgun (WGS) entry which is preliminary data.</text>
</comment>
<evidence type="ECO:0000256" key="5">
    <source>
        <dbReference type="ARBA" id="ARBA00022722"/>
    </source>
</evidence>
<dbReference type="Pfam" id="PF00078">
    <property type="entry name" value="RVT_1"/>
    <property type="match status" value="1"/>
</dbReference>
<feature type="domain" description="CCHC-type" evidence="10">
    <location>
        <begin position="261"/>
        <end position="276"/>
    </location>
</feature>